<sequence>MNGQLNAGHIMRVTVAGLDSFLNNQLDAEYFEKYTNEKNRMFPTCDHLWEKLKIWLYQESLTNKQDTVLNFAQIFPHREPYEYHLLNSLASHDSFWNQVFEILAIAKTRL</sequence>
<name>A0A8X6X8A6_9ARAC</name>
<evidence type="ECO:0000313" key="2">
    <source>
        <dbReference type="Proteomes" id="UP000886998"/>
    </source>
</evidence>
<accession>A0A8X6X8A6</accession>
<evidence type="ECO:0000313" key="1">
    <source>
        <dbReference type="EMBL" id="GFY48564.1"/>
    </source>
</evidence>
<reference evidence="1" key="1">
    <citation type="submission" date="2020-08" db="EMBL/GenBank/DDBJ databases">
        <title>Multicomponent nature underlies the extraordinary mechanical properties of spider dragline silk.</title>
        <authorList>
            <person name="Kono N."/>
            <person name="Nakamura H."/>
            <person name="Mori M."/>
            <person name="Yoshida Y."/>
            <person name="Ohtoshi R."/>
            <person name="Malay A.D."/>
            <person name="Moran D.A.P."/>
            <person name="Tomita M."/>
            <person name="Numata K."/>
            <person name="Arakawa K."/>
        </authorList>
    </citation>
    <scope>NUCLEOTIDE SEQUENCE</scope>
</reference>
<organism evidence="1 2">
    <name type="scientific">Trichonephila inaurata madagascariensis</name>
    <dbReference type="NCBI Taxonomy" id="2747483"/>
    <lineage>
        <taxon>Eukaryota</taxon>
        <taxon>Metazoa</taxon>
        <taxon>Ecdysozoa</taxon>
        <taxon>Arthropoda</taxon>
        <taxon>Chelicerata</taxon>
        <taxon>Arachnida</taxon>
        <taxon>Araneae</taxon>
        <taxon>Araneomorphae</taxon>
        <taxon>Entelegynae</taxon>
        <taxon>Araneoidea</taxon>
        <taxon>Nephilidae</taxon>
        <taxon>Trichonephila</taxon>
        <taxon>Trichonephila inaurata</taxon>
    </lineage>
</organism>
<proteinExistence type="predicted"/>
<dbReference type="OrthoDB" id="6411294at2759"/>
<gene>
    <name evidence="1" type="primary">AVEN_261816_1</name>
    <name evidence="1" type="ORF">TNIN_18411</name>
</gene>
<comment type="caution">
    <text evidence="1">The sequence shown here is derived from an EMBL/GenBank/DDBJ whole genome shotgun (WGS) entry which is preliminary data.</text>
</comment>
<dbReference type="AlphaFoldDB" id="A0A8X6X8A6"/>
<dbReference type="Proteomes" id="UP000886998">
    <property type="component" value="Unassembled WGS sequence"/>
</dbReference>
<keyword evidence="2" id="KW-1185">Reference proteome</keyword>
<dbReference type="EMBL" id="BMAV01006534">
    <property type="protein sequence ID" value="GFY48564.1"/>
    <property type="molecule type" value="Genomic_DNA"/>
</dbReference>
<protein>
    <submittedName>
        <fullName evidence="1">Uncharacterized protein</fullName>
    </submittedName>
</protein>